<feature type="transmembrane region" description="Helical" evidence="14">
    <location>
        <begin position="226"/>
        <end position="248"/>
    </location>
</feature>
<keyword evidence="9" id="KW-0675">Receptor</keyword>
<keyword evidence="7 14" id="KW-0472">Membrane</keyword>
<evidence type="ECO:0000313" key="18">
    <source>
        <dbReference type="Proteomes" id="UP000678393"/>
    </source>
</evidence>
<dbReference type="PROSITE" id="PS00236">
    <property type="entry name" value="NEUROTR_ION_CHANNEL"/>
    <property type="match status" value="1"/>
</dbReference>
<keyword evidence="5" id="KW-0770">Synapse</keyword>
<dbReference type="FunFam" id="2.70.170.10:FF:000028">
    <property type="entry name" value="AcetylCholine Receptor"/>
    <property type="match status" value="1"/>
</dbReference>
<feature type="non-terminal residue" evidence="17">
    <location>
        <position position="488"/>
    </location>
</feature>
<feature type="domain" description="Neurotransmitter-gated ion-channel ligand-binding" evidence="15">
    <location>
        <begin position="14"/>
        <end position="223"/>
    </location>
</feature>
<feature type="transmembrane region" description="Helical" evidence="14">
    <location>
        <begin position="285"/>
        <end position="308"/>
    </location>
</feature>
<dbReference type="OrthoDB" id="5975154at2759"/>
<dbReference type="PRINTS" id="PR00254">
    <property type="entry name" value="NICOTINICR"/>
</dbReference>
<dbReference type="PANTHER" id="PTHR18945">
    <property type="entry name" value="NEUROTRANSMITTER GATED ION CHANNEL"/>
    <property type="match status" value="1"/>
</dbReference>
<evidence type="ECO:0000256" key="10">
    <source>
        <dbReference type="ARBA" id="ARBA00023180"/>
    </source>
</evidence>
<evidence type="ECO:0000256" key="1">
    <source>
        <dbReference type="ARBA" id="ARBA00022448"/>
    </source>
</evidence>
<dbReference type="Proteomes" id="UP000678393">
    <property type="component" value="Unassembled WGS sequence"/>
</dbReference>
<dbReference type="InterPro" id="IPR006201">
    <property type="entry name" value="Neur_channel"/>
</dbReference>
<dbReference type="GO" id="GO:0022848">
    <property type="term" value="F:acetylcholine-gated monoatomic cation-selective channel activity"/>
    <property type="evidence" value="ECO:0007669"/>
    <property type="project" value="InterPro"/>
</dbReference>
<evidence type="ECO:0000259" key="15">
    <source>
        <dbReference type="Pfam" id="PF02931"/>
    </source>
</evidence>
<accession>A0A8S3ZYT3</accession>
<evidence type="ECO:0000256" key="9">
    <source>
        <dbReference type="ARBA" id="ARBA00023170"/>
    </source>
</evidence>
<dbReference type="CDD" id="cd19051">
    <property type="entry name" value="LGIC_TM_cation"/>
    <property type="match status" value="1"/>
</dbReference>
<feature type="transmembrane region" description="Helical" evidence="14">
    <location>
        <begin position="254"/>
        <end position="273"/>
    </location>
</feature>
<evidence type="ECO:0000256" key="11">
    <source>
        <dbReference type="ARBA" id="ARBA00023286"/>
    </source>
</evidence>
<feature type="transmembrane region" description="Helical" evidence="14">
    <location>
        <begin position="442"/>
        <end position="463"/>
    </location>
</feature>
<organism evidence="17 18">
    <name type="scientific">Candidula unifasciata</name>
    <dbReference type="NCBI Taxonomy" id="100452"/>
    <lineage>
        <taxon>Eukaryota</taxon>
        <taxon>Metazoa</taxon>
        <taxon>Spiralia</taxon>
        <taxon>Lophotrochozoa</taxon>
        <taxon>Mollusca</taxon>
        <taxon>Gastropoda</taxon>
        <taxon>Heterobranchia</taxon>
        <taxon>Euthyneura</taxon>
        <taxon>Panpulmonata</taxon>
        <taxon>Eupulmonata</taxon>
        <taxon>Stylommatophora</taxon>
        <taxon>Helicina</taxon>
        <taxon>Helicoidea</taxon>
        <taxon>Geomitridae</taxon>
        <taxon>Candidula</taxon>
    </lineage>
</organism>
<evidence type="ECO:0000256" key="8">
    <source>
        <dbReference type="ARBA" id="ARBA00023157"/>
    </source>
</evidence>
<dbReference type="GO" id="GO:0004888">
    <property type="term" value="F:transmembrane signaling receptor activity"/>
    <property type="evidence" value="ECO:0007669"/>
    <property type="project" value="InterPro"/>
</dbReference>
<keyword evidence="6 14" id="KW-0406">Ion transport</keyword>
<evidence type="ECO:0000256" key="7">
    <source>
        <dbReference type="ARBA" id="ARBA00023136"/>
    </source>
</evidence>
<keyword evidence="3 14" id="KW-0812">Transmembrane</keyword>
<dbReference type="InterPro" id="IPR006202">
    <property type="entry name" value="Neur_chan_lig-bd"/>
</dbReference>
<sequence length="488" mass="56738">QSVKLRDGMSYEDEVVKLVLDNYKRRTTYGRPVLKYKDTLTVQFAIQLQQIMGLNEQDEVLTLNIWDQLQWTDYNINWNESEYGDVQSVRLPCNKLWMPDIKLTNYADTRLSEHRDALCIVYSNGMVYNVPQVVYQSSCPIDVYVFPFDVQNCTLRFCSWTHDGTEVDLVFYEHKQWIDLSEYIESSSWSIMDVPAYRHVKYYSCCPGRHWVDLQYHIIFQRRSALYNYILVLPCILLTSITLILFFIPPESPAKMQLGLAVFTAFFVLLRLLEKNLPPGTIRMPLLGAYYCVNMILITLSSFLNVLIVDLTTHGMRASALPKLRHFFFNHLAKYLLMDDLVRPFKASAAKTRTPRDGETGKIEDNKCGQQTDVSTEAVVSTQPEHINQPLNEDTSIFGDIAAKLEELREFMRFQKLRLKERDEKENIAKQWKAVALLLDRVFFVIYLVVIAASVIYTLHVLTDVGRKKNEERVELAKTYVYNSSLQT</sequence>
<dbReference type="SUPFAM" id="SSF63712">
    <property type="entry name" value="Nicotinic receptor ligand binding domain-like"/>
    <property type="match status" value="1"/>
</dbReference>
<evidence type="ECO:0000256" key="12">
    <source>
        <dbReference type="ARBA" id="ARBA00023303"/>
    </source>
</evidence>
<keyword evidence="4 14" id="KW-1133">Transmembrane helix</keyword>
<dbReference type="PRINTS" id="PR00252">
    <property type="entry name" value="NRIONCHANNEL"/>
</dbReference>
<evidence type="ECO:0000256" key="6">
    <source>
        <dbReference type="ARBA" id="ARBA00023065"/>
    </source>
</evidence>
<dbReference type="GO" id="GO:0045211">
    <property type="term" value="C:postsynaptic membrane"/>
    <property type="evidence" value="ECO:0007669"/>
    <property type="project" value="InterPro"/>
</dbReference>
<name>A0A8S3ZYT3_9EUPU</name>
<keyword evidence="12 14" id="KW-0407">Ion channel</keyword>
<comment type="subcellular location">
    <subcellularLocation>
        <location evidence="13">Synaptic cell membrane</location>
        <topology evidence="13">Multi-pass membrane protein</topology>
    </subcellularLocation>
</comment>
<keyword evidence="11" id="KW-1071">Ligand-gated ion channel</keyword>
<dbReference type="Pfam" id="PF02931">
    <property type="entry name" value="Neur_chan_LBD"/>
    <property type="match status" value="1"/>
</dbReference>
<comment type="caution">
    <text evidence="17">The sequence shown here is derived from an EMBL/GenBank/DDBJ whole genome shotgun (WGS) entry which is preliminary data.</text>
</comment>
<dbReference type="AlphaFoldDB" id="A0A8S3ZYT3"/>
<evidence type="ECO:0000313" key="17">
    <source>
        <dbReference type="EMBL" id="CAG5131976.1"/>
    </source>
</evidence>
<dbReference type="SUPFAM" id="SSF90112">
    <property type="entry name" value="Neurotransmitter-gated ion-channel transmembrane pore"/>
    <property type="match status" value="1"/>
</dbReference>
<keyword evidence="18" id="KW-1185">Reference proteome</keyword>
<evidence type="ECO:0000256" key="3">
    <source>
        <dbReference type="ARBA" id="ARBA00022692"/>
    </source>
</evidence>
<keyword evidence="1 14" id="KW-0813">Transport</keyword>
<dbReference type="Gene3D" id="2.70.170.10">
    <property type="entry name" value="Neurotransmitter-gated ion-channel ligand-binding domain"/>
    <property type="match status" value="1"/>
</dbReference>
<proteinExistence type="inferred from homology"/>
<dbReference type="InterPro" id="IPR002394">
    <property type="entry name" value="Nicotinic_acetylcholine_rcpt"/>
</dbReference>
<comment type="similarity">
    <text evidence="14">Belongs to the ligand-gated ion channel (TC 1.A.9) family.</text>
</comment>
<dbReference type="Gene3D" id="1.20.58.390">
    <property type="entry name" value="Neurotransmitter-gated ion-channel transmembrane domain"/>
    <property type="match status" value="2"/>
</dbReference>
<keyword evidence="8" id="KW-1015">Disulfide bond</keyword>
<dbReference type="InterPro" id="IPR006029">
    <property type="entry name" value="Neurotrans-gated_channel_TM"/>
</dbReference>
<reference evidence="17" key="1">
    <citation type="submission" date="2021-04" db="EMBL/GenBank/DDBJ databases">
        <authorList>
            <consortium name="Molecular Ecology Group"/>
        </authorList>
    </citation>
    <scope>NUCLEOTIDE SEQUENCE</scope>
</reference>
<evidence type="ECO:0000256" key="4">
    <source>
        <dbReference type="ARBA" id="ARBA00022989"/>
    </source>
</evidence>
<evidence type="ECO:0000256" key="5">
    <source>
        <dbReference type="ARBA" id="ARBA00023018"/>
    </source>
</evidence>
<evidence type="ECO:0000256" key="2">
    <source>
        <dbReference type="ARBA" id="ARBA00022475"/>
    </source>
</evidence>
<dbReference type="InterPro" id="IPR036734">
    <property type="entry name" value="Neur_chan_lig-bd_sf"/>
</dbReference>
<dbReference type="InterPro" id="IPR038050">
    <property type="entry name" value="Neuro_actylchol_rec"/>
</dbReference>
<dbReference type="EMBL" id="CAJHNH020005001">
    <property type="protein sequence ID" value="CAG5131976.1"/>
    <property type="molecule type" value="Genomic_DNA"/>
</dbReference>
<dbReference type="InterPro" id="IPR018000">
    <property type="entry name" value="Neurotransmitter_ion_chnl_CS"/>
</dbReference>
<evidence type="ECO:0000256" key="13">
    <source>
        <dbReference type="ARBA" id="ARBA00034099"/>
    </source>
</evidence>
<protein>
    <submittedName>
        <fullName evidence="17">Uncharacterized protein</fullName>
    </submittedName>
</protein>
<evidence type="ECO:0000256" key="14">
    <source>
        <dbReference type="RuleBase" id="RU000687"/>
    </source>
</evidence>
<dbReference type="Pfam" id="PF02932">
    <property type="entry name" value="Neur_chan_memb"/>
    <property type="match status" value="1"/>
</dbReference>
<dbReference type="InterPro" id="IPR036719">
    <property type="entry name" value="Neuro-gated_channel_TM_sf"/>
</dbReference>
<gene>
    <name evidence="17" type="ORF">CUNI_LOCUS17534</name>
</gene>
<evidence type="ECO:0000259" key="16">
    <source>
        <dbReference type="Pfam" id="PF02932"/>
    </source>
</evidence>
<keyword evidence="10" id="KW-0325">Glycoprotein</keyword>
<keyword evidence="2" id="KW-1003">Cell membrane</keyword>
<feature type="domain" description="Neurotransmitter-gated ion-channel transmembrane" evidence="16">
    <location>
        <begin position="231"/>
        <end position="453"/>
    </location>
</feature>